<dbReference type="AlphaFoldDB" id="A0A655YPZ2"/>
<dbReference type="EMBL" id="CWQJ01000018">
    <property type="protein sequence ID" value="CSC45565.1"/>
    <property type="molecule type" value="Genomic_DNA"/>
</dbReference>
<accession>A0A655YPZ2</accession>
<organism evidence="1 2">
    <name type="scientific">Vibrio cholerae</name>
    <dbReference type="NCBI Taxonomy" id="666"/>
    <lineage>
        <taxon>Bacteria</taxon>
        <taxon>Pseudomonadati</taxon>
        <taxon>Pseudomonadota</taxon>
        <taxon>Gammaproteobacteria</taxon>
        <taxon>Vibrionales</taxon>
        <taxon>Vibrionaceae</taxon>
        <taxon>Vibrio</taxon>
    </lineage>
</organism>
<evidence type="ECO:0000313" key="1">
    <source>
        <dbReference type="EMBL" id="CSC45565.1"/>
    </source>
</evidence>
<gene>
    <name evidence="1" type="ORF">ERS013201_02673</name>
</gene>
<reference evidence="1 2" key="1">
    <citation type="submission" date="2015-07" db="EMBL/GenBank/DDBJ databases">
        <authorList>
            <consortium name="Pathogen Informatics"/>
        </authorList>
    </citation>
    <scope>NUCLEOTIDE SEQUENCE [LARGE SCALE GENOMIC DNA]</scope>
    <source>
        <strain evidence="1 2">A325</strain>
    </source>
</reference>
<name>A0A655YPZ2_VIBCL</name>
<proteinExistence type="predicted"/>
<sequence length="88" mass="10255">MGTTITLWDVVGKAVDVFLETIIPLHCHFHADAIFTLLVKVEDFLMDRRFVAVQVGHKRLNTPFIHEVVFFIFFTFIGQLDRHARVQE</sequence>
<dbReference type="Proteomes" id="UP000046067">
    <property type="component" value="Unassembled WGS sequence"/>
</dbReference>
<protein>
    <submittedName>
        <fullName evidence="1">Uncharacterized protein</fullName>
    </submittedName>
</protein>
<evidence type="ECO:0000313" key="2">
    <source>
        <dbReference type="Proteomes" id="UP000046067"/>
    </source>
</evidence>